<evidence type="ECO:0000259" key="2">
    <source>
        <dbReference type="Pfam" id="PF13518"/>
    </source>
</evidence>
<feature type="domain" description="Insertion element IS150 protein InsJ-like helix-turn-helix" evidence="2">
    <location>
        <begin position="66"/>
        <end position="105"/>
    </location>
</feature>
<dbReference type="SUPFAM" id="SSF48295">
    <property type="entry name" value="TrpR-like"/>
    <property type="match status" value="3"/>
</dbReference>
<dbReference type="Gene3D" id="1.10.10.10">
    <property type="entry name" value="Winged helix-like DNA-binding domain superfamily/Winged helix DNA-binding domain"/>
    <property type="match status" value="3"/>
</dbReference>
<reference evidence="3" key="1">
    <citation type="submission" date="2019-11" db="EMBL/GenBank/DDBJ databases">
        <authorList>
            <person name="Feng L."/>
        </authorList>
    </citation>
    <scope>NUCLEOTIDE SEQUENCE</scope>
    <source>
        <strain evidence="3">VrattiLFYP33</strain>
    </source>
</reference>
<comment type="similarity">
    <text evidence="1">Belongs to the IS150/IS1296 orfA family.</text>
</comment>
<gene>
    <name evidence="3" type="ORF">VRLFYP33_02084</name>
</gene>
<dbReference type="RefSeq" id="WP_247240058.1">
    <property type="nucleotide sequence ID" value="NZ_CACRUX010000089.1"/>
</dbReference>
<dbReference type="GO" id="GO:0043565">
    <property type="term" value="F:sequence-specific DNA binding"/>
    <property type="evidence" value="ECO:0007669"/>
    <property type="project" value="InterPro"/>
</dbReference>
<dbReference type="InterPro" id="IPR036388">
    <property type="entry name" value="WH-like_DNA-bd_sf"/>
</dbReference>
<dbReference type="EMBL" id="CACRUX010000089">
    <property type="protein sequence ID" value="VYU44821.1"/>
    <property type="molecule type" value="Genomic_DNA"/>
</dbReference>
<name>A0A6N3EYI0_9FIRM</name>
<dbReference type="InterPro" id="IPR010921">
    <property type="entry name" value="Trp_repressor/repl_initiator"/>
</dbReference>
<proteinExistence type="inferred from homology"/>
<evidence type="ECO:0000256" key="1">
    <source>
        <dbReference type="ARBA" id="ARBA00038232"/>
    </source>
</evidence>
<sequence length="225" mass="25966">MPKSKICAEEKIKTVENILEGKESMSTAAKRLGIDWTTVRAWIISYKSNGLDAFTHVKNKHYSAKEKIEAVIAYLSGEGSLNSISQRFGLRSNMQLRDWIKRYNSHEELKTSGTGGCFTMTKGRKTTFDERVEIVQYCISHNHNYTETAAKYNISYQQARSYTVKYESGGLDALQDNRGKRKALDSLTEVERLRTELKMERARRMRAEMEASFLKKLDEIERRRG</sequence>
<dbReference type="InterPro" id="IPR055247">
    <property type="entry name" value="InsJ-like_HTH"/>
</dbReference>
<dbReference type="Pfam" id="PF13551">
    <property type="entry name" value="HTH_29"/>
    <property type="match status" value="1"/>
</dbReference>
<protein>
    <submittedName>
        <fullName evidence="3">Transposase</fullName>
    </submittedName>
</protein>
<dbReference type="InterPro" id="IPR052057">
    <property type="entry name" value="IS150/IS1296_orfA-like"/>
</dbReference>
<feature type="domain" description="Insertion element IS150 protein InsJ-like helix-turn-helix" evidence="2">
    <location>
        <begin position="130"/>
        <end position="182"/>
    </location>
</feature>
<dbReference type="PANTHER" id="PTHR33795:SF1">
    <property type="entry name" value="INSERTION ELEMENT IS150 PROTEIN INSJ"/>
    <property type="match status" value="1"/>
</dbReference>
<dbReference type="AlphaFoldDB" id="A0A6N3EYI0"/>
<accession>A0A6N3EYI0</accession>
<organism evidence="3">
    <name type="scientific">Veillonella ratti</name>
    <dbReference type="NCBI Taxonomy" id="103892"/>
    <lineage>
        <taxon>Bacteria</taxon>
        <taxon>Bacillati</taxon>
        <taxon>Bacillota</taxon>
        <taxon>Negativicutes</taxon>
        <taxon>Veillonellales</taxon>
        <taxon>Veillonellaceae</taxon>
        <taxon>Veillonella</taxon>
    </lineage>
</organism>
<dbReference type="Pfam" id="PF13518">
    <property type="entry name" value="HTH_28"/>
    <property type="match status" value="2"/>
</dbReference>
<evidence type="ECO:0000313" key="3">
    <source>
        <dbReference type="EMBL" id="VYU44821.1"/>
    </source>
</evidence>
<dbReference type="PANTHER" id="PTHR33795">
    <property type="entry name" value="INSERTION ELEMENT IS150 PROTEIN INSJ"/>
    <property type="match status" value="1"/>
</dbReference>